<dbReference type="InterPro" id="IPR025412">
    <property type="entry name" value="DUF4304"/>
</dbReference>
<evidence type="ECO:0000313" key="2">
    <source>
        <dbReference type="Proteomes" id="UP000221438"/>
    </source>
</evidence>
<protein>
    <recommendedName>
        <fullName evidence="3">DUF4304 domain-containing protein</fullName>
    </recommendedName>
</protein>
<organism evidence="1 2">
    <name type="scientific">Bacillus cereus</name>
    <dbReference type="NCBI Taxonomy" id="1396"/>
    <lineage>
        <taxon>Bacteria</taxon>
        <taxon>Bacillati</taxon>
        <taxon>Bacillota</taxon>
        <taxon>Bacilli</taxon>
        <taxon>Bacillales</taxon>
        <taxon>Bacillaceae</taxon>
        <taxon>Bacillus</taxon>
        <taxon>Bacillus cereus group</taxon>
    </lineage>
</organism>
<dbReference type="Proteomes" id="UP000221438">
    <property type="component" value="Unassembled WGS sequence"/>
</dbReference>
<sequence>MMKNKLNLKEERDFITNLHATLKPLGFKKKRHTFFKADNGFYKLINIQKSQFGDDFYINIGVHPIGLPQLITDQLQIRENISIFDCILQTRIEPINIKKSYLLHNVSHETIHIPDYLSTSHSL</sequence>
<evidence type="ECO:0008006" key="3">
    <source>
        <dbReference type="Google" id="ProtNLM"/>
    </source>
</evidence>
<proteinExistence type="predicted"/>
<dbReference type="EMBL" id="NUJQ01000014">
    <property type="protein sequence ID" value="PGQ08881.1"/>
    <property type="molecule type" value="Genomic_DNA"/>
</dbReference>
<reference evidence="1 2" key="1">
    <citation type="submission" date="2017-09" db="EMBL/GenBank/DDBJ databases">
        <title>Large-scale bioinformatics analysis of Bacillus genomes uncovers conserved roles of natural products in bacterial physiology.</title>
        <authorList>
            <consortium name="Agbiome Team Llc"/>
            <person name="Bleich R.M."/>
            <person name="Grubbs K.J."/>
            <person name="Santa Maria K.C."/>
            <person name="Allen S.E."/>
            <person name="Farag S."/>
            <person name="Shank E.A."/>
            <person name="Bowers A."/>
        </authorList>
    </citation>
    <scope>NUCLEOTIDE SEQUENCE [LARGE SCALE GENOMIC DNA]</scope>
    <source>
        <strain evidence="1 2">AFS046104</strain>
    </source>
</reference>
<gene>
    <name evidence="1" type="ORF">COA08_13335</name>
</gene>
<dbReference type="Pfam" id="PF14137">
    <property type="entry name" value="DUF4304"/>
    <property type="match status" value="1"/>
</dbReference>
<dbReference type="AlphaFoldDB" id="A0A2B1DMW6"/>
<comment type="caution">
    <text evidence="1">The sequence shown here is derived from an EMBL/GenBank/DDBJ whole genome shotgun (WGS) entry which is preliminary data.</text>
</comment>
<evidence type="ECO:0000313" key="1">
    <source>
        <dbReference type="EMBL" id="PGQ08881.1"/>
    </source>
</evidence>
<name>A0A2B1DMW6_BACCE</name>
<accession>A0A2B1DMW6</accession>